<dbReference type="InterPro" id="IPR005467">
    <property type="entry name" value="His_kinase_dom"/>
</dbReference>
<evidence type="ECO:0000313" key="13">
    <source>
        <dbReference type="Proteomes" id="UP000593601"/>
    </source>
</evidence>
<dbReference type="PRINTS" id="PR00344">
    <property type="entry name" value="BCTRLSENSOR"/>
</dbReference>
<evidence type="ECO:0000256" key="3">
    <source>
        <dbReference type="ARBA" id="ARBA00012438"/>
    </source>
</evidence>
<dbReference type="CDD" id="cd00082">
    <property type="entry name" value="HisKA"/>
    <property type="match status" value="1"/>
</dbReference>
<comment type="catalytic activity">
    <reaction evidence="1">
        <text>ATP + protein L-histidine = ADP + protein N-phospho-L-histidine.</text>
        <dbReference type="EC" id="2.7.13.3"/>
    </reaction>
</comment>
<dbReference type="PANTHER" id="PTHR45453">
    <property type="entry name" value="PHOSPHATE REGULON SENSOR PROTEIN PHOR"/>
    <property type="match status" value="1"/>
</dbReference>
<dbReference type="Gene3D" id="1.10.287.130">
    <property type="match status" value="1"/>
</dbReference>
<dbReference type="Pfam" id="PF00672">
    <property type="entry name" value="HAMP"/>
    <property type="match status" value="1"/>
</dbReference>
<dbReference type="PROSITE" id="PS50885">
    <property type="entry name" value="HAMP"/>
    <property type="match status" value="1"/>
</dbReference>
<dbReference type="InterPro" id="IPR003594">
    <property type="entry name" value="HATPase_dom"/>
</dbReference>
<keyword evidence="8" id="KW-0175">Coiled coil</keyword>
<dbReference type="Pfam" id="PF02518">
    <property type="entry name" value="HATPase_c"/>
    <property type="match status" value="1"/>
</dbReference>
<dbReference type="InterPro" id="IPR003661">
    <property type="entry name" value="HisK_dim/P_dom"/>
</dbReference>
<evidence type="ECO:0000256" key="2">
    <source>
        <dbReference type="ARBA" id="ARBA00004370"/>
    </source>
</evidence>
<dbReference type="PROSITE" id="PS50109">
    <property type="entry name" value="HIS_KIN"/>
    <property type="match status" value="1"/>
</dbReference>
<dbReference type="PANTHER" id="PTHR45453:SF3">
    <property type="entry name" value="HISTIDINE KINASE"/>
    <property type="match status" value="1"/>
</dbReference>
<feature type="transmembrane region" description="Helical" evidence="9">
    <location>
        <begin position="12"/>
        <end position="35"/>
    </location>
</feature>
<dbReference type="SMART" id="SM00387">
    <property type="entry name" value="HATPase_c"/>
    <property type="match status" value="1"/>
</dbReference>
<dbReference type="RefSeq" id="WP_193736438.1">
    <property type="nucleotide sequence ID" value="NZ_CP063304.1"/>
</dbReference>
<feature type="domain" description="Histidine kinase" evidence="10">
    <location>
        <begin position="252"/>
        <end position="464"/>
    </location>
</feature>
<dbReference type="GO" id="GO:0000155">
    <property type="term" value="F:phosphorelay sensor kinase activity"/>
    <property type="evidence" value="ECO:0007669"/>
    <property type="project" value="InterPro"/>
</dbReference>
<dbReference type="Gene3D" id="6.10.340.10">
    <property type="match status" value="1"/>
</dbReference>
<dbReference type="Pfam" id="PF00512">
    <property type="entry name" value="HisKA"/>
    <property type="match status" value="1"/>
</dbReference>
<evidence type="ECO:0000256" key="7">
    <source>
        <dbReference type="ARBA" id="ARBA00023012"/>
    </source>
</evidence>
<keyword evidence="13" id="KW-1185">Reference proteome</keyword>
<feature type="domain" description="HAMP" evidence="11">
    <location>
        <begin position="171"/>
        <end position="223"/>
    </location>
</feature>
<keyword evidence="9" id="KW-0812">Transmembrane</keyword>
<keyword evidence="4" id="KW-0597">Phosphoprotein</keyword>
<dbReference type="InterPro" id="IPR036097">
    <property type="entry name" value="HisK_dim/P_sf"/>
</dbReference>
<evidence type="ECO:0000259" key="10">
    <source>
        <dbReference type="PROSITE" id="PS50109"/>
    </source>
</evidence>
<reference evidence="12 13" key="1">
    <citation type="submission" date="2020-10" db="EMBL/GenBank/DDBJ databases">
        <title>Blautia liquoris sp.nov., isolated from the mud in a fermentation cellar used for the production of Chinese strong-flavoured liquor.</title>
        <authorList>
            <person name="Lu L."/>
        </authorList>
    </citation>
    <scope>NUCLEOTIDE SEQUENCE [LARGE SCALE GENOMIC DNA]</scope>
    <source>
        <strain evidence="12 13">LZLJ-3</strain>
    </source>
</reference>
<feature type="coiled-coil region" evidence="8">
    <location>
        <begin position="208"/>
        <end position="242"/>
    </location>
</feature>
<protein>
    <recommendedName>
        <fullName evidence="3">histidine kinase</fullName>
        <ecNumber evidence="3">2.7.13.3</ecNumber>
    </recommendedName>
</protein>
<organism evidence="12 13">
    <name type="scientific">Blautia liquoris</name>
    <dbReference type="NCBI Taxonomy" id="2779518"/>
    <lineage>
        <taxon>Bacteria</taxon>
        <taxon>Bacillati</taxon>
        <taxon>Bacillota</taxon>
        <taxon>Clostridia</taxon>
        <taxon>Lachnospirales</taxon>
        <taxon>Lachnospiraceae</taxon>
        <taxon>Blautia</taxon>
    </lineage>
</organism>
<accession>A0A7M2RJ09</accession>
<dbReference type="CDD" id="cd06225">
    <property type="entry name" value="HAMP"/>
    <property type="match status" value="1"/>
</dbReference>
<dbReference type="InterPro" id="IPR050351">
    <property type="entry name" value="BphY/WalK/GraS-like"/>
</dbReference>
<dbReference type="SUPFAM" id="SSF47384">
    <property type="entry name" value="Homodimeric domain of signal transducing histidine kinase"/>
    <property type="match status" value="1"/>
</dbReference>
<dbReference type="KEGG" id="bliq:INP51_03995"/>
<dbReference type="InterPro" id="IPR036890">
    <property type="entry name" value="HATPase_C_sf"/>
</dbReference>
<evidence type="ECO:0000256" key="5">
    <source>
        <dbReference type="ARBA" id="ARBA00022679"/>
    </source>
</evidence>
<dbReference type="SUPFAM" id="SSF55874">
    <property type="entry name" value="ATPase domain of HSP90 chaperone/DNA topoisomerase II/histidine kinase"/>
    <property type="match status" value="1"/>
</dbReference>
<evidence type="ECO:0000256" key="4">
    <source>
        <dbReference type="ARBA" id="ARBA00022553"/>
    </source>
</evidence>
<proteinExistence type="predicted"/>
<dbReference type="Proteomes" id="UP000593601">
    <property type="component" value="Chromosome"/>
</dbReference>
<evidence type="ECO:0000256" key="1">
    <source>
        <dbReference type="ARBA" id="ARBA00000085"/>
    </source>
</evidence>
<gene>
    <name evidence="12" type="ORF">INP51_03995</name>
</gene>
<dbReference type="AlphaFoldDB" id="A0A7M2RJ09"/>
<dbReference type="SUPFAM" id="SSF158472">
    <property type="entry name" value="HAMP domain-like"/>
    <property type="match status" value="1"/>
</dbReference>
<dbReference type="GO" id="GO:0016036">
    <property type="term" value="P:cellular response to phosphate starvation"/>
    <property type="evidence" value="ECO:0007669"/>
    <property type="project" value="TreeGrafter"/>
</dbReference>
<dbReference type="InterPro" id="IPR004358">
    <property type="entry name" value="Sig_transdc_His_kin-like_C"/>
</dbReference>
<evidence type="ECO:0000256" key="6">
    <source>
        <dbReference type="ARBA" id="ARBA00022777"/>
    </source>
</evidence>
<dbReference type="Gene3D" id="3.30.565.10">
    <property type="entry name" value="Histidine kinase-like ATPase, C-terminal domain"/>
    <property type="match status" value="1"/>
</dbReference>
<name>A0A7M2RJ09_9FIRM</name>
<dbReference type="EC" id="2.7.13.3" evidence="3"/>
<dbReference type="GO" id="GO:0004721">
    <property type="term" value="F:phosphoprotein phosphatase activity"/>
    <property type="evidence" value="ECO:0007669"/>
    <property type="project" value="TreeGrafter"/>
</dbReference>
<dbReference type="EMBL" id="CP063304">
    <property type="protein sequence ID" value="QOV20118.1"/>
    <property type="molecule type" value="Genomic_DNA"/>
</dbReference>
<sequence length="464" mass="51999">MGKLISRIKNSLSTKIFLGVMSILITVCLLIFGSLRILMPKAFESEQSAQFSTNLHKLANQLETIDIEDLESYITSFAIENRANVTVYDENETAVSSVNIAEATDGSPEKKSNNNVVGTVTFQNEGRAYSLSADIAVSTAEQLTGTFMQVFPYILIIIIVISALSAFLYSRILAKPIVDISRISKKMTALDMTWRCDIKRSDEIGVLADNLNRMAASLDNALTELRTTNEKLQEDIEWERRQEKQRKDFFAAISHELKTPVAVLKGELEGMICNVGKFKDRDTYLQEAFETAESIEKLVREIMSLAKVNMEEMKLHKQDIPLNDIVADCLKIHEDLAAAKQIAIQQDFEDGILCRADYMNLKKAVSNIIGNAVHHSPEKASIEIIIRKSGGKGILSVENSGVHVRQEETLRVFEPFYRIDKSRSRHTGGSGLGLYIVKNILDMHGFRYSLENTEKGVKFTIAFS</sequence>
<keyword evidence="5" id="KW-0808">Transferase</keyword>
<feature type="transmembrane region" description="Helical" evidence="9">
    <location>
        <begin position="150"/>
        <end position="169"/>
    </location>
</feature>
<dbReference type="SMART" id="SM00388">
    <property type="entry name" value="HisKA"/>
    <property type="match status" value="1"/>
</dbReference>
<evidence type="ECO:0000256" key="9">
    <source>
        <dbReference type="SAM" id="Phobius"/>
    </source>
</evidence>
<evidence type="ECO:0000256" key="8">
    <source>
        <dbReference type="SAM" id="Coils"/>
    </source>
</evidence>
<keyword evidence="6 12" id="KW-0418">Kinase</keyword>
<dbReference type="SMART" id="SM00304">
    <property type="entry name" value="HAMP"/>
    <property type="match status" value="1"/>
</dbReference>
<dbReference type="InterPro" id="IPR003660">
    <property type="entry name" value="HAMP_dom"/>
</dbReference>
<dbReference type="GO" id="GO:0005886">
    <property type="term" value="C:plasma membrane"/>
    <property type="evidence" value="ECO:0007669"/>
    <property type="project" value="TreeGrafter"/>
</dbReference>
<evidence type="ECO:0000313" key="12">
    <source>
        <dbReference type="EMBL" id="QOV20118.1"/>
    </source>
</evidence>
<keyword evidence="9" id="KW-0472">Membrane</keyword>
<keyword evidence="7" id="KW-0902">Two-component regulatory system</keyword>
<comment type="subcellular location">
    <subcellularLocation>
        <location evidence="2">Membrane</location>
    </subcellularLocation>
</comment>
<evidence type="ECO:0000259" key="11">
    <source>
        <dbReference type="PROSITE" id="PS50885"/>
    </source>
</evidence>
<keyword evidence="9" id="KW-1133">Transmembrane helix</keyword>